<accession>A0A1J3FGY9</accession>
<gene>
    <name evidence="2" type="ORF">LC_TR7363_c19_g1_i1_g.24789</name>
</gene>
<sequence length="90" mass="9575">MGSKSFGNILDLACGDLLDIPQTPRVMTVPGIIFDADGDGVSDGDSDAISHGENQTSNAMTPFFLLTAIFVIYGVNNILRNSYSTIRSTC</sequence>
<organism evidence="2">
    <name type="scientific">Noccaea caerulescens</name>
    <name type="common">Alpine penny-cress</name>
    <name type="synonym">Thlaspi caerulescens</name>
    <dbReference type="NCBI Taxonomy" id="107243"/>
    <lineage>
        <taxon>Eukaryota</taxon>
        <taxon>Viridiplantae</taxon>
        <taxon>Streptophyta</taxon>
        <taxon>Embryophyta</taxon>
        <taxon>Tracheophyta</taxon>
        <taxon>Spermatophyta</taxon>
        <taxon>Magnoliopsida</taxon>
        <taxon>eudicotyledons</taxon>
        <taxon>Gunneridae</taxon>
        <taxon>Pentapetalae</taxon>
        <taxon>rosids</taxon>
        <taxon>malvids</taxon>
        <taxon>Brassicales</taxon>
        <taxon>Brassicaceae</taxon>
        <taxon>Coluteocarpeae</taxon>
        <taxon>Noccaea</taxon>
    </lineage>
</organism>
<keyword evidence="1" id="KW-0812">Transmembrane</keyword>
<dbReference type="AlphaFoldDB" id="A0A1J3FGY9"/>
<dbReference type="EMBL" id="GEVK01011868">
    <property type="protein sequence ID" value="JAU40964.1"/>
    <property type="molecule type" value="Transcribed_RNA"/>
</dbReference>
<feature type="transmembrane region" description="Helical" evidence="1">
    <location>
        <begin position="59"/>
        <end position="79"/>
    </location>
</feature>
<protein>
    <submittedName>
        <fullName evidence="2">Putative alpha,alpha-trehalose-phosphate synthase [UDP-forming] 10</fullName>
    </submittedName>
</protein>
<evidence type="ECO:0000313" key="2">
    <source>
        <dbReference type="EMBL" id="JAU40964.1"/>
    </source>
</evidence>
<keyword evidence="1" id="KW-1133">Transmembrane helix</keyword>
<evidence type="ECO:0000256" key="1">
    <source>
        <dbReference type="SAM" id="Phobius"/>
    </source>
</evidence>
<name>A0A1J3FGY9_NOCCA</name>
<proteinExistence type="predicted"/>
<keyword evidence="1" id="KW-0472">Membrane</keyword>
<reference evidence="2" key="1">
    <citation type="submission" date="2016-07" db="EMBL/GenBank/DDBJ databases">
        <title>De novo transcriptome assembly of four accessions of the metal hyperaccumulator plant Noccaea caerulescens.</title>
        <authorList>
            <person name="Blande D."/>
            <person name="Halimaa P."/>
            <person name="Tervahauta A.I."/>
            <person name="Aarts M.G."/>
            <person name="Karenlampi S.O."/>
        </authorList>
    </citation>
    <scope>NUCLEOTIDE SEQUENCE</scope>
</reference>